<proteinExistence type="predicted"/>
<reference evidence="4 5" key="1">
    <citation type="journal article" date="2015" name="Annu Rev Anim Biosci">
        <title>The Genome 10K Project: a way forward.</title>
        <authorList>
            <person name="Koepfli K.P."/>
            <person name="Paten B."/>
            <person name="O'Brien S.J."/>
            <person name="Koepfli K.P."/>
            <person name="Paten B."/>
            <person name="Antunes A."/>
            <person name="Belov K."/>
            <person name="Bustamante C."/>
            <person name="Castoe T.A."/>
            <person name="Clawson H."/>
            <person name="Crawford A.J."/>
            <person name="Diekhans M."/>
            <person name="Distel D."/>
            <person name="Durbin R."/>
            <person name="Earl D."/>
            <person name="Fujita M.K."/>
            <person name="Gamble T."/>
            <person name="Georges A."/>
            <person name="Gemmell N."/>
            <person name="Gilbert M.T."/>
            <person name="Graves J.M."/>
            <person name="Green R.E."/>
            <person name="Hickey G."/>
            <person name="Jarvis E.D."/>
            <person name="Johnson W."/>
            <person name="Komissarov A."/>
            <person name="Korf I."/>
            <person name="Kuhn R."/>
            <person name="Larkin D.M."/>
            <person name="Lewin H."/>
            <person name="Lopez J.V."/>
            <person name="Ma J."/>
            <person name="Marques-Bonet T."/>
            <person name="Miller W."/>
            <person name="Murphy R."/>
            <person name="Pevzner P."/>
            <person name="Shapiro B."/>
            <person name="Steiner C."/>
            <person name="Tamazian G."/>
            <person name="Venkatesh B."/>
            <person name="Wang J."/>
            <person name="Wayne R."/>
            <person name="Wiley E."/>
            <person name="Yang H."/>
            <person name="Zhang G."/>
            <person name="Haussler D."/>
            <person name="Ryder O."/>
            <person name="O'Brien S.J."/>
        </authorList>
    </citation>
    <scope>NUCLEOTIDE SEQUENCE</scope>
</reference>
<reference evidence="4" key="5">
    <citation type="submission" date="2025-05" db="UniProtKB">
        <authorList>
            <consortium name="Ensembl"/>
        </authorList>
    </citation>
    <scope>IDENTIFICATION</scope>
</reference>
<dbReference type="GO" id="GO:0140036">
    <property type="term" value="F:ubiquitin-modified protein reader activity"/>
    <property type="evidence" value="ECO:0007669"/>
    <property type="project" value="Ensembl"/>
</dbReference>
<dbReference type="GO" id="GO:0036297">
    <property type="term" value="P:interstrand cross-link repair"/>
    <property type="evidence" value="ECO:0007669"/>
    <property type="project" value="Ensembl"/>
</dbReference>
<evidence type="ECO:0000313" key="6">
    <source>
        <dbReference type="Proteomes" id="UP000585614"/>
    </source>
</evidence>
<dbReference type="RefSeq" id="XP_032969611.1">
    <property type="nucleotide sequence ID" value="XM_033113720.1"/>
</dbReference>
<dbReference type="GO" id="GO:0043130">
    <property type="term" value="F:ubiquitin binding"/>
    <property type="evidence" value="ECO:0007669"/>
    <property type="project" value="InterPro"/>
</dbReference>
<dbReference type="CTD" id="199990"/>
<dbReference type="PANTHER" id="PTHR37862">
    <property type="entry name" value="FANCONI ANEMIA CORE COMPLEX-ASSOCIATED PROTEIN 20"/>
    <property type="match status" value="1"/>
</dbReference>
<dbReference type="PANTHER" id="PTHR37862:SF1">
    <property type="entry name" value="FANCONI ANEMIA CORE COMPLEX-ASSOCIATED PROTEIN 20"/>
    <property type="match status" value="1"/>
</dbReference>
<reference evidence="3 6" key="4">
    <citation type="journal article" date="2020" name="Nature">
        <title>Six reference-quality genomes reveal evolution of bat adaptations.</title>
        <authorList>
            <person name="Jebb D."/>
            <person name="Huang Z."/>
            <person name="Pippel M."/>
            <person name="Hughes G.M."/>
            <person name="Lavrichenko K."/>
            <person name="Devanna P."/>
            <person name="Winkler S."/>
            <person name="Jermiin L.S."/>
            <person name="Skirmuntt E.C."/>
            <person name="Katzourakis A."/>
            <person name="Burkitt-Gray L."/>
            <person name="Ray D.A."/>
            <person name="Sullivan K.A.M."/>
            <person name="Roscito J.G."/>
            <person name="Kirilenko B.M."/>
            <person name="Davalos L.M."/>
            <person name="Corthals A.P."/>
            <person name="Power M.L."/>
            <person name="Jones G."/>
            <person name="Ransome R.D."/>
            <person name="Dechmann D.K.N."/>
            <person name="Locatelli A.G."/>
            <person name="Puechmaille S.J."/>
            <person name="Fedrigo O."/>
            <person name="Jarvis E.D."/>
            <person name="Hiller M."/>
            <person name="Vernes S.C."/>
            <person name="Myers E.W."/>
            <person name="Teeling E.C."/>
        </authorList>
    </citation>
    <scope>NUCLEOTIDE SEQUENCE [LARGE SCALE GENOMIC DNA]</scope>
    <source>
        <strain evidence="3">MRhiFer1</strain>
        <tissue evidence="3">Lung</tissue>
    </source>
</reference>
<evidence type="ECO:0000313" key="3">
    <source>
        <dbReference type="EMBL" id="KAF6344506.1"/>
    </source>
</evidence>
<evidence type="ECO:0000313" key="5">
    <source>
        <dbReference type="Proteomes" id="UP000472240"/>
    </source>
</evidence>
<feature type="domain" description="UBZ2-type" evidence="2">
    <location>
        <begin position="151"/>
        <end position="187"/>
    </location>
</feature>
<evidence type="ECO:0000259" key="2">
    <source>
        <dbReference type="PROSITE" id="PS51906"/>
    </source>
</evidence>
<protein>
    <submittedName>
        <fullName evidence="3 4">FA core complex associated protein 20</fullName>
    </submittedName>
</protein>
<dbReference type="GO" id="GO:0043240">
    <property type="term" value="C:Fanconi anaemia nuclear complex"/>
    <property type="evidence" value="ECO:0007669"/>
    <property type="project" value="Ensembl"/>
</dbReference>
<dbReference type="OrthoDB" id="10063431at2759"/>
<organism evidence="4 5">
    <name type="scientific">Rhinolophus ferrumequinum</name>
    <name type="common">Greater horseshoe bat</name>
    <dbReference type="NCBI Taxonomy" id="59479"/>
    <lineage>
        <taxon>Eukaryota</taxon>
        <taxon>Metazoa</taxon>
        <taxon>Chordata</taxon>
        <taxon>Craniata</taxon>
        <taxon>Vertebrata</taxon>
        <taxon>Euteleostomi</taxon>
        <taxon>Mammalia</taxon>
        <taxon>Eutheria</taxon>
        <taxon>Laurasiatheria</taxon>
        <taxon>Chiroptera</taxon>
        <taxon>Yinpterochiroptera</taxon>
        <taxon>Rhinolophoidea</taxon>
        <taxon>Rhinolophidae</taxon>
        <taxon>Rhinolophinae</taxon>
        <taxon>Rhinolophus</taxon>
    </lineage>
</organism>
<dbReference type="Proteomes" id="UP000585614">
    <property type="component" value="Unassembled WGS sequence"/>
</dbReference>
<dbReference type="GO" id="GO:0070530">
    <property type="term" value="F:K63-linked polyubiquitin modification-dependent protein binding"/>
    <property type="evidence" value="ECO:0007669"/>
    <property type="project" value="Ensembl"/>
</dbReference>
<dbReference type="KEGG" id="rfq:117026740"/>
<dbReference type="OMA" id="GECARLW"/>
<reference evidence="4 5" key="2">
    <citation type="journal article" date="2018" name="Annu Rev Anim Biosci">
        <title>Bat Biology, Genomes, and the Bat1K Project: To Generate Chromosome-Level Genomes for All Living Bat Species.</title>
        <authorList>
            <person name="Teeling E.C."/>
            <person name="Vernes S.C."/>
            <person name="Davalos L.M."/>
            <person name="Ray D.A."/>
            <person name="Gilbert M.T.P."/>
            <person name="Myers E."/>
        </authorList>
    </citation>
    <scope>NUCLEOTIDE SEQUENCE</scope>
</reference>
<dbReference type="GO" id="GO:0000785">
    <property type="term" value="C:chromatin"/>
    <property type="evidence" value="ECO:0007669"/>
    <property type="project" value="Ensembl"/>
</dbReference>
<dbReference type="AlphaFoldDB" id="A0A671FJ06"/>
<dbReference type="GO" id="GO:0030054">
    <property type="term" value="C:cell junction"/>
    <property type="evidence" value="ECO:0007669"/>
    <property type="project" value="Ensembl"/>
</dbReference>
<feature type="region of interest" description="Disordered" evidence="1">
    <location>
        <begin position="1"/>
        <end position="32"/>
    </location>
</feature>
<gene>
    <name evidence="4" type="primary">FAAP20</name>
    <name evidence="3" type="ORF">mRhiFer1_004778</name>
</gene>
<dbReference type="Pfam" id="PF15750">
    <property type="entry name" value="UBZ_FAAP20"/>
    <property type="match status" value="1"/>
</dbReference>
<dbReference type="InterPro" id="IPR031490">
    <property type="entry name" value="UBZ2_FAAP20"/>
</dbReference>
<reference evidence="4 5" key="3">
    <citation type="submission" date="2018-12" db="EMBL/GenBank/DDBJ databases">
        <title>G10K-VGP greater horseshoe bat female genome, primary haplotype.</title>
        <authorList>
            <person name="Teeling E."/>
            <person name="Myers G."/>
            <person name="Vernes S."/>
            <person name="Pippel M."/>
            <person name="Winkler S."/>
            <person name="Fedrigo O."/>
            <person name="Rhie A."/>
            <person name="Koren S."/>
            <person name="Phillippy A."/>
            <person name="Lewin H."/>
            <person name="Damas J."/>
            <person name="Howe K."/>
            <person name="Mountcastle J."/>
            <person name="Jarvis E.D."/>
        </authorList>
    </citation>
    <scope>NUCLEOTIDE SEQUENCE [LARGE SCALE GENOMIC DNA]</scope>
</reference>
<name>A0A671FJ06_RHIFE</name>
<feature type="compositionally biased region" description="Low complexity" evidence="1">
    <location>
        <begin position="17"/>
        <end position="28"/>
    </location>
</feature>
<dbReference type="Pfam" id="PF15751">
    <property type="entry name" value="FANCA_interact"/>
    <property type="match status" value="1"/>
</dbReference>
<keyword evidence="5" id="KW-1185">Reference proteome</keyword>
<dbReference type="GO" id="GO:0019985">
    <property type="term" value="P:translesion synthesis"/>
    <property type="evidence" value="ECO:0007669"/>
    <property type="project" value="Ensembl"/>
</dbReference>
<feature type="compositionally biased region" description="Basic residues" evidence="1">
    <location>
        <begin position="1"/>
        <end position="16"/>
    </location>
</feature>
<accession>A0A671FJ06</accession>
<dbReference type="InterPro" id="IPR031491">
    <property type="entry name" value="FANCA_interact"/>
</dbReference>
<dbReference type="GeneTree" id="ENSGT00390000010531"/>
<dbReference type="EMBL" id="JACAGC010000009">
    <property type="protein sequence ID" value="KAF6344506.1"/>
    <property type="molecule type" value="Genomic_DNA"/>
</dbReference>
<dbReference type="Ensembl" id="ENSRFET00010024418.1">
    <property type="protein sequence ID" value="ENSRFEP00010022433.1"/>
    <property type="gene ID" value="ENSRFEG00010015044.1"/>
</dbReference>
<sequence length="187" mass="20017">MEAARRSRLRLSRRRPPSGAGSPSPRLGSLRDGDVECARLWAELLRTVSADLNLDGKLPPLPAFPGQEPSSGPERAASLEVFTVGSETFSWTPFPPAPAGGEGTGRSYRVFGGAGVRPGPPTGSWQGRTTPEPRGIPDAQEQPMVDHAQTLRSCPMCQADFDPGLVQLDIDSHLAQCLADSTEDMVW</sequence>
<dbReference type="PROSITE" id="PS51906">
    <property type="entry name" value="ZF_UBZ2"/>
    <property type="match status" value="1"/>
</dbReference>
<dbReference type="InterPro" id="IPR052689">
    <property type="entry name" value="FA_core_complex_assoc"/>
</dbReference>
<evidence type="ECO:0000313" key="4">
    <source>
        <dbReference type="Ensembl" id="ENSRFEP00010022433.1"/>
    </source>
</evidence>
<dbReference type="GO" id="GO:0016604">
    <property type="term" value="C:nuclear body"/>
    <property type="evidence" value="ECO:0007669"/>
    <property type="project" value="Ensembl"/>
</dbReference>
<dbReference type="Proteomes" id="UP000472240">
    <property type="component" value="Chromosome 9"/>
</dbReference>
<dbReference type="GeneID" id="117026740"/>
<feature type="region of interest" description="Disordered" evidence="1">
    <location>
        <begin position="115"/>
        <end position="140"/>
    </location>
</feature>
<evidence type="ECO:0000256" key="1">
    <source>
        <dbReference type="SAM" id="MobiDB-lite"/>
    </source>
</evidence>